<reference evidence="3 4" key="1">
    <citation type="submission" date="2020-02" db="EMBL/GenBank/DDBJ databases">
        <title>Draft genome sequence of Lactococcus sp. Hs20B0-1.</title>
        <authorList>
            <person name="Noda S."/>
            <person name="Yuki M."/>
            <person name="Ohkuma M."/>
        </authorList>
    </citation>
    <scope>NUCLEOTIDE SEQUENCE [LARGE SCALE GENOMIC DNA]</scope>
    <source>
        <strain evidence="3 4">Hs20B0-1</strain>
    </source>
</reference>
<dbReference type="InterPro" id="IPR036291">
    <property type="entry name" value="NAD(P)-bd_dom_sf"/>
</dbReference>
<dbReference type="InterPro" id="IPR051122">
    <property type="entry name" value="SDR_DHRS6-like"/>
</dbReference>
<keyword evidence="2" id="KW-0560">Oxidoreductase</keyword>
<dbReference type="PRINTS" id="PR00080">
    <property type="entry name" value="SDRFAMILY"/>
</dbReference>
<dbReference type="PANTHER" id="PTHR43477:SF1">
    <property type="entry name" value="DIHYDROANTICAPSIN 7-DEHYDROGENASE"/>
    <property type="match status" value="1"/>
</dbReference>
<dbReference type="InterPro" id="IPR020904">
    <property type="entry name" value="Sc_DH/Rdtase_CS"/>
</dbReference>
<protein>
    <submittedName>
        <fullName evidence="3">NAD(P)-dependent dehydrogenase</fullName>
    </submittedName>
</protein>
<dbReference type="GO" id="GO:0008206">
    <property type="term" value="P:bile acid metabolic process"/>
    <property type="evidence" value="ECO:0007669"/>
    <property type="project" value="UniProtKB-ARBA"/>
</dbReference>
<organism evidence="3 4">
    <name type="scientific">Pseudolactococcus insecticola</name>
    <dbReference type="NCBI Taxonomy" id="2709158"/>
    <lineage>
        <taxon>Bacteria</taxon>
        <taxon>Bacillati</taxon>
        <taxon>Bacillota</taxon>
        <taxon>Bacilli</taxon>
        <taxon>Lactobacillales</taxon>
        <taxon>Streptococcaceae</taxon>
        <taxon>Pseudolactococcus</taxon>
    </lineage>
</organism>
<dbReference type="PROSITE" id="PS00061">
    <property type="entry name" value="ADH_SHORT"/>
    <property type="match status" value="1"/>
</dbReference>
<evidence type="ECO:0000256" key="2">
    <source>
        <dbReference type="ARBA" id="ARBA00023002"/>
    </source>
</evidence>
<evidence type="ECO:0000313" key="3">
    <source>
        <dbReference type="EMBL" id="GFH40523.1"/>
    </source>
</evidence>
<proteinExistence type="inferred from homology"/>
<accession>A0A6A0B781</accession>
<name>A0A6A0B781_9LACT</name>
<evidence type="ECO:0000313" key="4">
    <source>
        <dbReference type="Proteomes" id="UP000475928"/>
    </source>
</evidence>
<dbReference type="Pfam" id="PF13561">
    <property type="entry name" value="adh_short_C2"/>
    <property type="match status" value="1"/>
</dbReference>
<dbReference type="AlphaFoldDB" id="A0A6A0B781"/>
<dbReference type="GO" id="GO:0016491">
    <property type="term" value="F:oxidoreductase activity"/>
    <property type="evidence" value="ECO:0007669"/>
    <property type="project" value="UniProtKB-KW"/>
</dbReference>
<dbReference type="Proteomes" id="UP000475928">
    <property type="component" value="Unassembled WGS sequence"/>
</dbReference>
<keyword evidence="4" id="KW-1185">Reference proteome</keyword>
<dbReference type="NCBIfam" id="NF005118">
    <property type="entry name" value="PRK06550.1"/>
    <property type="match status" value="1"/>
</dbReference>
<dbReference type="InterPro" id="IPR002347">
    <property type="entry name" value="SDR_fam"/>
</dbReference>
<dbReference type="Gene3D" id="3.40.50.720">
    <property type="entry name" value="NAD(P)-binding Rossmann-like Domain"/>
    <property type="match status" value="1"/>
</dbReference>
<dbReference type="SUPFAM" id="SSF51735">
    <property type="entry name" value="NAD(P)-binding Rossmann-fold domains"/>
    <property type="match status" value="1"/>
</dbReference>
<evidence type="ECO:0000256" key="1">
    <source>
        <dbReference type="ARBA" id="ARBA00006484"/>
    </source>
</evidence>
<sequence>MSSPKLKQLGQLLRPAKKAVAARKVLVTGCASGIGQAQAQYFLENGDLVWGVDQNTPKNIGHLDFSFVKADLTGDLTALFARLPRHFDIICNTAGVLDDYKPLLETSEAEFSAIWSTNLLSVIQITRHFLPQMIAEKSGVLINMCSIASFVAGGGGAAYTTSKHALAGFTRQLALDYAQDGVQIFGIAPGAVKTSMNQKDFDENGGKMADWVASETPVGRWAEPSEVAELTGFLASGKASYMHGQIVKIDGGWTLK</sequence>
<dbReference type="CDD" id="cd05233">
    <property type="entry name" value="SDR_c"/>
    <property type="match status" value="1"/>
</dbReference>
<comment type="caution">
    <text evidence="3">The sequence shown here is derived from an EMBL/GenBank/DDBJ whole genome shotgun (WGS) entry which is preliminary data.</text>
</comment>
<dbReference type="PANTHER" id="PTHR43477">
    <property type="entry name" value="DIHYDROANTICAPSIN 7-DEHYDROGENASE"/>
    <property type="match status" value="1"/>
</dbReference>
<dbReference type="PRINTS" id="PR00081">
    <property type="entry name" value="GDHRDH"/>
</dbReference>
<dbReference type="EMBL" id="BLLH01000004">
    <property type="protein sequence ID" value="GFH40523.1"/>
    <property type="molecule type" value="Genomic_DNA"/>
</dbReference>
<gene>
    <name evidence="3" type="primary">fabG_2</name>
    <name evidence="3" type="ORF">Hs20B_09210</name>
</gene>
<dbReference type="FunFam" id="3.40.50.720:FF:000084">
    <property type="entry name" value="Short-chain dehydrogenase reductase"/>
    <property type="match status" value="1"/>
</dbReference>
<comment type="similarity">
    <text evidence="1">Belongs to the short-chain dehydrogenases/reductases (SDR) family.</text>
</comment>